<evidence type="ECO:0000313" key="7">
    <source>
        <dbReference type="EMBL" id="OTP27688.1"/>
    </source>
</evidence>
<dbReference type="GO" id="GO:0046279">
    <property type="term" value="P:3,4-dihydroxybenzoate biosynthetic process"/>
    <property type="evidence" value="ECO:0007669"/>
    <property type="project" value="TreeGrafter"/>
</dbReference>
<dbReference type="RefSeq" id="WP_071866815.1">
    <property type="nucleotide sequence ID" value="NZ_BJWA01000007.1"/>
</dbReference>
<evidence type="ECO:0000256" key="2">
    <source>
        <dbReference type="ARBA" id="ARBA00023141"/>
    </source>
</evidence>
<dbReference type="GO" id="GO:0008652">
    <property type="term" value="P:amino acid biosynthetic process"/>
    <property type="evidence" value="ECO:0007669"/>
    <property type="project" value="UniProtKB-KW"/>
</dbReference>
<dbReference type="InterPro" id="IPR001381">
    <property type="entry name" value="DHquinase_I"/>
</dbReference>
<gene>
    <name evidence="5 6" type="primary">aroD</name>
    <name evidence="7" type="ORF">A5802_001424</name>
    <name evidence="6" type="ORF">EMU01_12640</name>
</gene>
<organism evidence="7 8">
    <name type="scientific">Enterococcus mundtii</name>
    <dbReference type="NCBI Taxonomy" id="53346"/>
    <lineage>
        <taxon>Bacteria</taxon>
        <taxon>Bacillati</taxon>
        <taxon>Bacillota</taxon>
        <taxon>Bacilli</taxon>
        <taxon>Lactobacillales</taxon>
        <taxon>Enterococcaceae</taxon>
        <taxon>Enterococcus</taxon>
    </lineage>
</organism>
<dbReference type="InterPro" id="IPR050146">
    <property type="entry name" value="Type-I_3-dehydroquinase"/>
</dbReference>
<comment type="caution">
    <text evidence="5">Lacks conserved residue(s) required for the propagation of feature annotation.</text>
</comment>
<evidence type="ECO:0000256" key="5">
    <source>
        <dbReference type="HAMAP-Rule" id="MF_00214"/>
    </source>
</evidence>
<keyword evidence="5" id="KW-0028">Amino-acid biosynthesis</keyword>
<dbReference type="FunFam" id="3.20.20.70:FF:000047">
    <property type="entry name" value="3-dehydroquinate dehydratase"/>
    <property type="match status" value="1"/>
</dbReference>
<feature type="binding site" evidence="5">
    <location>
        <position position="210"/>
    </location>
    <ligand>
        <name>3-dehydroquinate</name>
        <dbReference type="ChEBI" id="CHEBI:32364"/>
    </ligand>
</feature>
<proteinExistence type="inferred from homology"/>
<feature type="binding site" evidence="5">
    <location>
        <position position="231"/>
    </location>
    <ligand>
        <name>3-dehydroquinate</name>
        <dbReference type="ChEBI" id="CHEBI:32364"/>
    </ligand>
</feature>
<comment type="subunit">
    <text evidence="5">Homodimer.</text>
</comment>
<keyword evidence="3 5" id="KW-0456">Lyase</keyword>
<keyword evidence="4 5" id="KW-0704">Schiff base</keyword>
<protein>
    <recommendedName>
        <fullName evidence="5">3-dehydroquinate dehydratase</fullName>
        <shortName evidence="5">3-dehydroquinase</shortName>
        <ecNumber evidence="5">4.2.1.10</ecNumber>
    </recommendedName>
    <alternativeName>
        <fullName evidence="5">Type I DHQase</fullName>
    </alternativeName>
    <alternativeName>
        <fullName evidence="5">Type I dehydroquinase</fullName>
        <shortName evidence="5">DHQ1</shortName>
    </alternativeName>
</protein>
<accession>A0A1L8UWU1</accession>
<sequence>MFQVKGVRFGTGRPKVCAPLTGTTREELLREAILAREAGADLAEWRLDCYHDVFNKEQLKETLVLIYEMLERLPLLLTFRTLEEGGTQDISIKDYHDLYKFLIDTELVEMLDIELFKIESMEKDLLHDIHRRQIPLVISSHDFKETPADPVLLYRLNMMEHFGASIGKIAVMPNNERDVLRMMELTRRAHAFVSMPLVTMSMGELGMVSRLAGNVTGSAITFGALDATRASAPGQLPVKELKQIISLLNEN</sequence>
<dbReference type="HAMAP" id="MF_00214">
    <property type="entry name" value="AroD"/>
    <property type="match status" value="1"/>
</dbReference>
<dbReference type="CDD" id="cd00502">
    <property type="entry name" value="DHQase_I"/>
    <property type="match status" value="1"/>
</dbReference>
<keyword evidence="2 5" id="KW-0057">Aromatic amino acid biosynthesis</keyword>
<evidence type="ECO:0000256" key="3">
    <source>
        <dbReference type="ARBA" id="ARBA00023239"/>
    </source>
</evidence>
<dbReference type="Gene3D" id="3.20.20.70">
    <property type="entry name" value="Aldolase class I"/>
    <property type="match status" value="1"/>
</dbReference>
<dbReference type="PANTHER" id="PTHR43699">
    <property type="entry name" value="3-DEHYDROQUINATE DEHYDRATASE"/>
    <property type="match status" value="1"/>
</dbReference>
<evidence type="ECO:0000313" key="9">
    <source>
        <dbReference type="Proteomes" id="UP000321175"/>
    </source>
</evidence>
<dbReference type="GeneID" id="60999735"/>
<feature type="binding site" evidence="5">
    <location>
        <position position="80"/>
    </location>
    <ligand>
        <name>3-dehydroquinate</name>
        <dbReference type="ChEBI" id="CHEBI:32364"/>
    </ligand>
</feature>
<comment type="caution">
    <text evidence="7">The sequence shown here is derived from an EMBL/GenBank/DDBJ whole genome shotgun (WGS) entry which is preliminary data.</text>
</comment>
<dbReference type="UniPathway" id="UPA00053">
    <property type="reaction ID" value="UER00086"/>
</dbReference>
<keyword evidence="9" id="KW-1185">Reference proteome</keyword>
<feature type="active site" description="Schiff-base intermediate with substrate" evidence="5">
    <location>
        <position position="168"/>
    </location>
</feature>
<reference evidence="6 9" key="2">
    <citation type="submission" date="2019-07" db="EMBL/GenBank/DDBJ databases">
        <title>Whole genome shotgun sequence of Enterococcus mundtii NBRC 100490.</title>
        <authorList>
            <person name="Hosoyama A."/>
            <person name="Uohara A."/>
            <person name="Ohji S."/>
            <person name="Ichikawa N."/>
        </authorList>
    </citation>
    <scope>NUCLEOTIDE SEQUENCE [LARGE SCALE GENOMIC DNA]</scope>
    <source>
        <strain evidence="6 9">NBRC 100490</strain>
    </source>
</reference>
<dbReference type="Pfam" id="PF01487">
    <property type="entry name" value="DHquinase_I"/>
    <property type="match status" value="1"/>
</dbReference>
<dbReference type="GO" id="GO:0009073">
    <property type="term" value="P:aromatic amino acid family biosynthetic process"/>
    <property type="evidence" value="ECO:0007669"/>
    <property type="project" value="UniProtKB-KW"/>
</dbReference>
<dbReference type="PANTHER" id="PTHR43699:SF1">
    <property type="entry name" value="3-DEHYDROQUINATE DEHYDRATASE"/>
    <property type="match status" value="1"/>
</dbReference>
<dbReference type="SUPFAM" id="SSF51569">
    <property type="entry name" value="Aldolase"/>
    <property type="match status" value="1"/>
</dbReference>
<dbReference type="InterPro" id="IPR013785">
    <property type="entry name" value="Aldolase_TIM"/>
</dbReference>
<evidence type="ECO:0000313" key="6">
    <source>
        <dbReference type="EMBL" id="GEL80120.1"/>
    </source>
</evidence>
<comment type="function">
    <text evidence="5">Involved in the third step of the chorismate pathway, which leads to the biosynthesis of aromatic amino acids. Catalyzes the cis-dehydration of 3-dehydroquinate (DHQ) and introduces the first double bond of the aromatic ring to yield 3-dehydroshikimate.</text>
</comment>
<feature type="active site" description="Proton donor/acceptor" evidence="5">
    <location>
        <position position="141"/>
    </location>
</feature>
<comment type="pathway">
    <text evidence="5">Metabolic intermediate biosynthesis; chorismate biosynthesis; chorismate from D-erythrose 4-phosphate and phosphoenolpyruvate: step 3/7.</text>
</comment>
<dbReference type="Proteomes" id="UP000195024">
    <property type="component" value="Unassembled WGS sequence"/>
</dbReference>
<comment type="similarity">
    <text evidence="5">Belongs to the type-I 3-dehydroquinase family.</text>
</comment>
<dbReference type="GO" id="GO:0009423">
    <property type="term" value="P:chorismate biosynthetic process"/>
    <property type="evidence" value="ECO:0007669"/>
    <property type="project" value="UniProtKB-UniRule"/>
</dbReference>
<dbReference type="NCBIfam" id="TIGR01093">
    <property type="entry name" value="aroD"/>
    <property type="match status" value="1"/>
</dbReference>
<reference evidence="7 8" key="1">
    <citation type="submission" date="2017-05" db="EMBL/GenBank/DDBJ databases">
        <title>The Genome Sequence of Enterococcus mundtii 6B1_DIV0119.</title>
        <authorList>
            <consortium name="The Broad Institute Genomics Platform"/>
            <consortium name="The Broad Institute Genomic Center for Infectious Diseases"/>
            <person name="Earl A."/>
            <person name="Manson A."/>
            <person name="Schwartman J."/>
            <person name="Gilmore M."/>
            <person name="Abouelleil A."/>
            <person name="Cao P."/>
            <person name="Chapman S."/>
            <person name="Cusick C."/>
            <person name="Shea T."/>
            <person name="Young S."/>
            <person name="Neafsey D."/>
            <person name="Nusbaum C."/>
            <person name="Birren B."/>
        </authorList>
    </citation>
    <scope>NUCLEOTIDE SEQUENCE [LARGE SCALE GENOMIC DNA]</scope>
    <source>
        <strain evidence="7 8">6B1_DIV0119</strain>
    </source>
</reference>
<dbReference type="Proteomes" id="UP000321175">
    <property type="component" value="Unassembled WGS sequence"/>
</dbReference>
<comment type="catalytic activity">
    <reaction evidence="1 5">
        <text>3-dehydroquinate = 3-dehydroshikimate + H2O</text>
        <dbReference type="Rhea" id="RHEA:21096"/>
        <dbReference type="ChEBI" id="CHEBI:15377"/>
        <dbReference type="ChEBI" id="CHEBI:16630"/>
        <dbReference type="ChEBI" id="CHEBI:32364"/>
        <dbReference type="EC" id="4.2.1.10"/>
    </reaction>
</comment>
<evidence type="ECO:0000256" key="1">
    <source>
        <dbReference type="ARBA" id="ARBA00001864"/>
    </source>
</evidence>
<dbReference type="EC" id="4.2.1.10" evidence="5"/>
<dbReference type="EMBL" id="BJWA01000007">
    <property type="protein sequence ID" value="GEL80120.1"/>
    <property type="molecule type" value="Genomic_DNA"/>
</dbReference>
<feature type="binding site" evidence="5">
    <location>
        <begin position="44"/>
        <end position="46"/>
    </location>
    <ligand>
        <name>3-dehydroquinate</name>
        <dbReference type="ChEBI" id="CHEBI:32364"/>
    </ligand>
</feature>
<dbReference type="AlphaFoldDB" id="A0A1L8UWU1"/>
<name>A0A1L8UWU1_ENTMU</name>
<dbReference type="GO" id="GO:0003855">
    <property type="term" value="F:3-dehydroquinate dehydratase activity"/>
    <property type="evidence" value="ECO:0007669"/>
    <property type="project" value="UniProtKB-UniRule"/>
</dbReference>
<evidence type="ECO:0000256" key="4">
    <source>
        <dbReference type="ARBA" id="ARBA00023270"/>
    </source>
</evidence>
<evidence type="ECO:0000313" key="8">
    <source>
        <dbReference type="Proteomes" id="UP000195024"/>
    </source>
</evidence>
<feature type="binding site" evidence="5">
    <location>
        <position position="235"/>
    </location>
    <ligand>
        <name>3-dehydroquinate</name>
        <dbReference type="ChEBI" id="CHEBI:32364"/>
    </ligand>
</feature>
<dbReference type="EMBL" id="NGMS01000001">
    <property type="protein sequence ID" value="OTP27688.1"/>
    <property type="molecule type" value="Genomic_DNA"/>
</dbReference>